<gene>
    <name evidence="1" type="ORF">CJ305_03200</name>
</gene>
<evidence type="ECO:0000313" key="1">
    <source>
        <dbReference type="EMBL" id="PHQ31239.1"/>
    </source>
</evidence>
<accession>A0A2G1VXT2</accession>
<keyword evidence="2" id="KW-1185">Reference proteome</keyword>
<dbReference type="Proteomes" id="UP000229433">
    <property type="component" value="Unassembled WGS sequence"/>
</dbReference>
<evidence type="ECO:0000313" key="2">
    <source>
        <dbReference type="Proteomes" id="UP000229433"/>
    </source>
</evidence>
<organism evidence="1 2">
    <name type="scientific">Leeuwenhoekiella nanhaiensis</name>
    <dbReference type="NCBI Taxonomy" id="1655491"/>
    <lineage>
        <taxon>Bacteria</taxon>
        <taxon>Pseudomonadati</taxon>
        <taxon>Bacteroidota</taxon>
        <taxon>Flavobacteriia</taxon>
        <taxon>Flavobacteriales</taxon>
        <taxon>Flavobacteriaceae</taxon>
        <taxon>Leeuwenhoekiella</taxon>
    </lineage>
</organism>
<name>A0A2G1VXT2_9FLAO</name>
<dbReference type="EMBL" id="NQXA01000001">
    <property type="protein sequence ID" value="PHQ31239.1"/>
    <property type="molecule type" value="Genomic_DNA"/>
</dbReference>
<dbReference type="AlphaFoldDB" id="A0A2G1VXT2"/>
<evidence type="ECO:0008006" key="3">
    <source>
        <dbReference type="Google" id="ProtNLM"/>
    </source>
</evidence>
<reference evidence="1 2" key="1">
    <citation type="submission" date="2017-08" db="EMBL/GenBank/DDBJ databases">
        <title>The whole genome shortgun sequences of strain Leeuwenhoekiella nanhaiensis G18 from the South China Sea.</title>
        <authorList>
            <person name="Liu Q."/>
        </authorList>
    </citation>
    <scope>NUCLEOTIDE SEQUENCE [LARGE SCALE GENOMIC DNA]</scope>
    <source>
        <strain evidence="1 2">G18</strain>
    </source>
</reference>
<comment type="caution">
    <text evidence="1">The sequence shown here is derived from an EMBL/GenBank/DDBJ whole genome shotgun (WGS) entry which is preliminary data.</text>
</comment>
<protein>
    <recommendedName>
        <fullName evidence="3">DUF3857 domain-containing protein</fullName>
    </recommendedName>
</protein>
<dbReference type="Gene3D" id="2.60.40.3140">
    <property type="match status" value="1"/>
</dbReference>
<dbReference type="Gene3D" id="3.10.620.30">
    <property type="match status" value="1"/>
</dbReference>
<sequence>MTEEQLNMTVYSRDSVAPAVYLDKHRETYFDYTDRDGFIIINEFTERIKILNKAGLDYATKKISSYKREESKEFVTKVWGNTYNLENGKIEVEKLDDSAIFEREVSEYFDETAFTMPNAKVGSVVEWGYKTVSPFYKVDDLIFQEDIPVVAYHATIRTPGAFTFRRIRRGYFNVQPEEKIEKRTLGITYNMKDSYGSNLQNSRSANLSFSELVAVYEKEDVPALKEEIYVTNPRSYRMSVIYELVSTEFNRGNKKEYATTWDEVARTIFKDSRFGDRLERTRFLKDVKETVFQKQMKDAEKIDFILDHIKTRMTWNGEYTKYAEDELDEAYERGSGSVAEINLTLIALLKECGLEVYPVLLSSKQYGIPLYPTLEGYNYVIAGVRNKGKVILLDATDKLSSPNILPNRVYNWTGRMVSFQGVSQEIDLFENIAPASTIFLKASLTDEGSIEGEYKERLSSLEALNLRHNYFAHDKSEWEEEEQEKYGLSEILNYDLEGVDAFEAPIVRSFNFKVERGVDQVGNKIFVSPLGFLRLSENPFKSDSRQFPISFDYPFSKDITINMQLPEGYKVSSLPESANLGLPDDSGTFFYSIAENNGVLQVMMRFKLKKHVIPVEYYESLKEFFKLRVDKENEKVVLEKV</sequence>
<proteinExistence type="predicted"/>
<dbReference type="Gene3D" id="2.60.120.1130">
    <property type="match status" value="1"/>
</dbReference>